<name>A0A494W218_9SPHN</name>
<dbReference type="KEGG" id="sami:SAMIE_1008670"/>
<dbReference type="EMBL" id="AP018664">
    <property type="protein sequence ID" value="BBD97366.1"/>
    <property type="molecule type" value="Genomic_DNA"/>
</dbReference>
<dbReference type="AlphaFoldDB" id="A0A494W218"/>
<dbReference type="Proteomes" id="UP000279959">
    <property type="component" value="Chromosome"/>
</dbReference>
<reference evidence="1 2" key="1">
    <citation type="submission" date="2018-05" db="EMBL/GenBank/DDBJ databases">
        <title>Complete Genome Sequence of the Nonylphenol-Degrading Bacterium Sphingobium amiense DSM 16289T.</title>
        <authorList>
            <person name="Ootsuka M."/>
            <person name="Nishizawa T."/>
            <person name="Ohta H."/>
        </authorList>
    </citation>
    <scope>NUCLEOTIDE SEQUENCE [LARGE SCALE GENOMIC DNA]</scope>
    <source>
        <strain evidence="1 2">DSM 16289</strain>
    </source>
</reference>
<proteinExistence type="predicted"/>
<dbReference type="RefSeq" id="WP_126516748.1">
    <property type="nucleotide sequence ID" value="NZ_AP018664.1"/>
</dbReference>
<accession>A0A494W218</accession>
<evidence type="ECO:0000313" key="1">
    <source>
        <dbReference type="EMBL" id="BBD97366.1"/>
    </source>
</evidence>
<sequence length="392" mass="43033">MNPVMDEGKVAGPLTLDPFSFHGYTSSVIKGIGGQAPNADPSYAFHTEYVRVARGRAHFAVAFADLHARQGTLVLRVHLLPDEPGSVASMVTSERIQLNRLVQNHGHIEISFEAFRGATYALMGLVAGETDASATDVRVTVDRPYDAAEELAGARGDGLPTRFGDMSNFRTTAHIISLDSPTLTQPVSQIATPGQFLEPIFENWRQRLAPASEDMFDHWSLIYLLQALSTYGMIEKGAKGLIIGPIDRSFIDLAIACGCNLTILDRTDPGPLPVGAEYRRAGDLSDFMSEDLFDFDFLGSCQLGDRFDTVGDVDLIMHWAFKYLRPMGMAVHVVGTGSRSPHFKRSELERLALNFLSSRHDVGQFRLTPYHPSFDQEPGAAGFIVRRAAKAM</sequence>
<organism evidence="1 2">
    <name type="scientific">Sphingobium amiense</name>
    <dbReference type="NCBI Taxonomy" id="135719"/>
    <lineage>
        <taxon>Bacteria</taxon>
        <taxon>Pseudomonadati</taxon>
        <taxon>Pseudomonadota</taxon>
        <taxon>Alphaproteobacteria</taxon>
        <taxon>Sphingomonadales</taxon>
        <taxon>Sphingomonadaceae</taxon>
        <taxon>Sphingobium</taxon>
    </lineage>
</organism>
<gene>
    <name evidence="1" type="ORF">SAMIE_1008670</name>
</gene>
<keyword evidence="2" id="KW-1185">Reference proteome</keyword>
<protein>
    <submittedName>
        <fullName evidence="1">Uncharacterized protein</fullName>
    </submittedName>
</protein>
<evidence type="ECO:0000313" key="2">
    <source>
        <dbReference type="Proteomes" id="UP000279959"/>
    </source>
</evidence>